<accession>A0A9D4MYU0</accession>
<evidence type="ECO:0000313" key="1">
    <source>
        <dbReference type="EMBL" id="KAH3885845.1"/>
    </source>
</evidence>
<protein>
    <submittedName>
        <fullName evidence="1">Uncharacterized protein</fullName>
    </submittedName>
</protein>
<comment type="caution">
    <text evidence="1">The sequence shown here is derived from an EMBL/GenBank/DDBJ whole genome shotgun (WGS) entry which is preliminary data.</text>
</comment>
<evidence type="ECO:0000313" key="2">
    <source>
        <dbReference type="Proteomes" id="UP000828390"/>
    </source>
</evidence>
<proteinExistence type="predicted"/>
<reference evidence="1" key="2">
    <citation type="submission" date="2020-11" db="EMBL/GenBank/DDBJ databases">
        <authorList>
            <person name="McCartney M.A."/>
            <person name="Auch B."/>
            <person name="Kono T."/>
            <person name="Mallez S."/>
            <person name="Becker A."/>
            <person name="Gohl D.M."/>
            <person name="Silverstein K.A.T."/>
            <person name="Koren S."/>
            <person name="Bechman K.B."/>
            <person name="Herman A."/>
            <person name="Abrahante J.E."/>
            <person name="Garbe J."/>
        </authorList>
    </citation>
    <scope>NUCLEOTIDE SEQUENCE</scope>
    <source>
        <strain evidence="1">Duluth1</strain>
        <tissue evidence="1">Whole animal</tissue>
    </source>
</reference>
<dbReference type="EMBL" id="JAIWYP010000001">
    <property type="protein sequence ID" value="KAH3885845.1"/>
    <property type="molecule type" value="Genomic_DNA"/>
</dbReference>
<dbReference type="AlphaFoldDB" id="A0A9D4MYU0"/>
<gene>
    <name evidence="1" type="ORF">DPMN_009844</name>
</gene>
<sequence length="125" mass="13544">MCVLQYNTNEELHTEGIFVARQGGTIKANGLFSIGIGERFVIVAGINPRGPDIDYKSVSLSPVGLLSVTYTNASMIVTISSPLKGKNSIQLCSSSKTAAIWDGFTTAIDYHASEIKRRHLVQRVT</sequence>
<name>A0A9D4MYU0_DREPO</name>
<reference evidence="1" key="1">
    <citation type="journal article" date="2019" name="bioRxiv">
        <title>The Genome of the Zebra Mussel, Dreissena polymorpha: A Resource for Invasive Species Research.</title>
        <authorList>
            <person name="McCartney M.A."/>
            <person name="Auch B."/>
            <person name="Kono T."/>
            <person name="Mallez S."/>
            <person name="Zhang Y."/>
            <person name="Obille A."/>
            <person name="Becker A."/>
            <person name="Abrahante J.E."/>
            <person name="Garbe J."/>
            <person name="Badalamenti J.P."/>
            <person name="Herman A."/>
            <person name="Mangelson H."/>
            <person name="Liachko I."/>
            <person name="Sullivan S."/>
            <person name="Sone E.D."/>
            <person name="Koren S."/>
            <person name="Silverstein K.A.T."/>
            <person name="Beckman K.B."/>
            <person name="Gohl D.M."/>
        </authorList>
    </citation>
    <scope>NUCLEOTIDE SEQUENCE</scope>
    <source>
        <strain evidence="1">Duluth1</strain>
        <tissue evidence="1">Whole animal</tissue>
    </source>
</reference>
<organism evidence="1 2">
    <name type="scientific">Dreissena polymorpha</name>
    <name type="common">Zebra mussel</name>
    <name type="synonym">Mytilus polymorpha</name>
    <dbReference type="NCBI Taxonomy" id="45954"/>
    <lineage>
        <taxon>Eukaryota</taxon>
        <taxon>Metazoa</taxon>
        <taxon>Spiralia</taxon>
        <taxon>Lophotrochozoa</taxon>
        <taxon>Mollusca</taxon>
        <taxon>Bivalvia</taxon>
        <taxon>Autobranchia</taxon>
        <taxon>Heteroconchia</taxon>
        <taxon>Euheterodonta</taxon>
        <taxon>Imparidentia</taxon>
        <taxon>Neoheterodontei</taxon>
        <taxon>Myida</taxon>
        <taxon>Dreissenoidea</taxon>
        <taxon>Dreissenidae</taxon>
        <taxon>Dreissena</taxon>
    </lineage>
</organism>
<keyword evidence="2" id="KW-1185">Reference proteome</keyword>
<dbReference type="Proteomes" id="UP000828390">
    <property type="component" value="Unassembled WGS sequence"/>
</dbReference>